<keyword evidence="3" id="KW-1185">Reference proteome</keyword>
<dbReference type="GeneID" id="78527187"/>
<dbReference type="InterPro" id="IPR005625">
    <property type="entry name" value="PepSY-ass_TM"/>
</dbReference>
<feature type="transmembrane region" description="Helical" evidence="1">
    <location>
        <begin position="16"/>
        <end position="41"/>
    </location>
</feature>
<evidence type="ECO:0000313" key="3">
    <source>
        <dbReference type="Proteomes" id="UP000032025"/>
    </source>
</evidence>
<organism evidence="2 3">
    <name type="scientific">Sphingomonas paucimobilis NBRC 13935</name>
    <dbReference type="NCBI Taxonomy" id="1219050"/>
    <lineage>
        <taxon>Bacteria</taxon>
        <taxon>Pseudomonadati</taxon>
        <taxon>Pseudomonadota</taxon>
        <taxon>Alphaproteobacteria</taxon>
        <taxon>Sphingomonadales</taxon>
        <taxon>Sphingomonadaceae</taxon>
        <taxon>Sphingomonas</taxon>
    </lineage>
</organism>
<dbReference type="PANTHER" id="PTHR34219:SF3">
    <property type="entry name" value="BLL7967 PROTEIN"/>
    <property type="match status" value="1"/>
</dbReference>
<dbReference type="AlphaFoldDB" id="A0A0C9MRY4"/>
<name>A0A0C9MRY4_SPHPI</name>
<sequence length="349" mass="37050">MAGITLRDLGLRIHRWLGLVVGLLAIALALSGAVLACAPLIGRIAAPARYRISGETRLAASAYAEAAYRRLRPGERIAALSMGQGSAPVIVTLGRASDRARRQLFLDPPTTQMLASARADGGMIGVVRRLHQGLFLSGIGRWIIAVGGIAVLLASLTGLWAQLFRQRPKPSAKRLAKNARSALWHQRIALWSAIPVLAMTTTGTILAFSDTMATVPSAPPVARPALPVQRVVASASAWSHGTLTVIDWPTERSADWTLHFAGSPPATIKVADDTVGALSAPALATPVALSWIGRLHEGQAMPWVWAPLAVLTGLLAAWTAATGLVAWARRPKVRPARRSADRRRRGLAA</sequence>
<dbReference type="PANTHER" id="PTHR34219">
    <property type="entry name" value="IRON-REGULATED INNER MEMBRANE PROTEIN-RELATED"/>
    <property type="match status" value="1"/>
</dbReference>
<evidence type="ECO:0000313" key="2">
    <source>
        <dbReference type="EMBL" id="GAN13526.1"/>
    </source>
</evidence>
<reference evidence="2 3" key="1">
    <citation type="submission" date="2014-08" db="EMBL/GenBank/DDBJ databases">
        <title>Whole genome shotgun sequence of Sphingomonas paucimobilis NBRC 13935.</title>
        <authorList>
            <person name="Hosoyama A."/>
            <person name="Hashimoto M."/>
            <person name="Hosoyama Y."/>
            <person name="Noguchi M."/>
            <person name="Uohara A."/>
            <person name="Ohji S."/>
            <person name="Katano-Makiyama Y."/>
            <person name="Ichikawa N."/>
            <person name="Kimura A."/>
            <person name="Yamazoe A."/>
            <person name="Fujita N."/>
        </authorList>
    </citation>
    <scope>NUCLEOTIDE SEQUENCE [LARGE SCALE GENOMIC DNA]</scope>
    <source>
        <strain evidence="2 3">NBRC 13935</strain>
    </source>
</reference>
<feature type="transmembrane region" description="Helical" evidence="1">
    <location>
        <begin position="304"/>
        <end position="328"/>
    </location>
</feature>
<dbReference type="RefSeq" id="WP_007403873.1">
    <property type="nucleotide sequence ID" value="NZ_BBJS01000020.1"/>
</dbReference>
<dbReference type="Proteomes" id="UP000032025">
    <property type="component" value="Unassembled WGS sequence"/>
</dbReference>
<keyword evidence="1" id="KW-1133">Transmembrane helix</keyword>
<accession>A0A0C9MRY4</accession>
<comment type="caution">
    <text evidence="2">The sequence shown here is derived from an EMBL/GenBank/DDBJ whole genome shotgun (WGS) entry which is preliminary data.</text>
</comment>
<keyword evidence="1" id="KW-0812">Transmembrane</keyword>
<keyword evidence="1" id="KW-0472">Membrane</keyword>
<gene>
    <name evidence="2" type="ORF">SP6_20_00050</name>
</gene>
<protein>
    <submittedName>
        <fullName evidence="2">DNA, contig: SP620</fullName>
    </submittedName>
</protein>
<dbReference type="Pfam" id="PF03929">
    <property type="entry name" value="PepSY_TM"/>
    <property type="match status" value="1"/>
</dbReference>
<feature type="transmembrane region" description="Helical" evidence="1">
    <location>
        <begin position="188"/>
        <end position="208"/>
    </location>
</feature>
<dbReference type="EMBL" id="BBJS01000020">
    <property type="protein sequence ID" value="GAN13526.1"/>
    <property type="molecule type" value="Genomic_DNA"/>
</dbReference>
<feature type="transmembrane region" description="Helical" evidence="1">
    <location>
        <begin position="142"/>
        <end position="164"/>
    </location>
</feature>
<evidence type="ECO:0000256" key="1">
    <source>
        <dbReference type="SAM" id="Phobius"/>
    </source>
</evidence>
<proteinExistence type="predicted"/>